<dbReference type="AlphaFoldDB" id="A0A6N3DYM4"/>
<reference evidence="1" key="1">
    <citation type="submission" date="2019-11" db="EMBL/GenBank/DDBJ databases">
        <authorList>
            <person name="Feng L."/>
        </authorList>
    </citation>
    <scope>NUCLEOTIDE SEQUENCE</scope>
    <source>
        <strain evidence="1">CaerofaciensLFYP39</strain>
    </source>
</reference>
<evidence type="ECO:0000313" key="1">
    <source>
        <dbReference type="EMBL" id="VYU32985.1"/>
    </source>
</evidence>
<protein>
    <submittedName>
        <fullName evidence="1">Uncharacterized protein</fullName>
    </submittedName>
</protein>
<proteinExistence type="predicted"/>
<sequence>MLGPVRYSKRFLRGHALAVPVRAHKRVHVQGNVDPGADCSVSLIGLEGYDLVFSIDDGGTSFTAVIPRGGYSRAGDDAFDPVRQTSHPPRAWMLLIAFSKPPPQPHLVDEETVAGALFAPLHDFAMQRVALEQRLVVEVQQVDIDVVGGWVLPSNGGGERLHELGLAGSGASP</sequence>
<organism evidence="1">
    <name type="scientific">Collinsella aerofaciens</name>
    <dbReference type="NCBI Taxonomy" id="74426"/>
    <lineage>
        <taxon>Bacteria</taxon>
        <taxon>Bacillati</taxon>
        <taxon>Actinomycetota</taxon>
        <taxon>Coriobacteriia</taxon>
        <taxon>Coriobacteriales</taxon>
        <taxon>Coriobacteriaceae</taxon>
        <taxon>Collinsella</taxon>
    </lineage>
</organism>
<name>A0A6N3DYM4_9ACTN</name>
<accession>A0A6N3DYM4</accession>
<gene>
    <name evidence="1" type="ORF">CALFYP39_02036</name>
</gene>
<dbReference type="EMBL" id="CACRTW010000046">
    <property type="protein sequence ID" value="VYU32985.1"/>
    <property type="molecule type" value="Genomic_DNA"/>
</dbReference>